<dbReference type="AlphaFoldDB" id="A0AAU7XFJ2"/>
<protein>
    <submittedName>
        <fullName evidence="3">SRPBCC family protein</fullName>
    </submittedName>
</protein>
<evidence type="ECO:0000259" key="2">
    <source>
        <dbReference type="Pfam" id="PF08327"/>
    </source>
</evidence>
<accession>A0AAU7XFJ2</accession>
<dbReference type="KEGG" id="mflg:ABS361_06080"/>
<dbReference type="SUPFAM" id="SSF55961">
    <property type="entry name" value="Bet v1-like"/>
    <property type="match status" value="1"/>
</dbReference>
<feature type="domain" description="Activator of Hsp90 ATPase homologue 1/2-like C-terminal" evidence="2">
    <location>
        <begin position="32"/>
        <end position="154"/>
    </location>
</feature>
<evidence type="ECO:0000256" key="1">
    <source>
        <dbReference type="ARBA" id="ARBA00006817"/>
    </source>
</evidence>
<name>A0AAU7XFJ2_9HYPH</name>
<evidence type="ECO:0000313" key="3">
    <source>
        <dbReference type="EMBL" id="XBY45823.1"/>
    </source>
</evidence>
<proteinExistence type="inferred from homology"/>
<dbReference type="EMBL" id="CP158568">
    <property type="protein sequence ID" value="XBY45823.1"/>
    <property type="molecule type" value="Genomic_DNA"/>
</dbReference>
<dbReference type="InterPro" id="IPR013538">
    <property type="entry name" value="ASHA1/2-like_C"/>
</dbReference>
<reference evidence="3" key="1">
    <citation type="submission" date="2024-06" db="EMBL/GenBank/DDBJ databases">
        <title>Methylostella associata gen. nov., sp. nov., a novel Ancalomicrobiaceae-affiliated facultatively methylotrophic bacteria that feed on methanotrophs of the genus Methylococcus.</title>
        <authorList>
            <person name="Saltykova V."/>
            <person name="Danilova O.V."/>
            <person name="Oshkin I.Y."/>
            <person name="Belova S.E."/>
            <person name="Pimenov N.V."/>
            <person name="Dedysh S.N."/>
        </authorList>
    </citation>
    <scope>NUCLEOTIDE SEQUENCE</scope>
    <source>
        <strain evidence="3">S20</strain>
    </source>
</reference>
<sequence length="180" mass="20122">MNAITTSAQTIDPHARLVEPTTLRIERLLPGPIERCWAYLTDSDLRRQWLAAGAMDLTPGAAFTFTWRNDELTDPPGARPEGFGAEHSMASRVIAAEPPYRLEIAWGEGTVCFELAPAGDRVLLTLVHTRIVERDMRLKIGAGWHAHLDVMAAKLGGADLPPFWDHWRALRDAYDRRMPA</sequence>
<gene>
    <name evidence="3" type="ORF">ABS361_06080</name>
</gene>
<dbReference type="InterPro" id="IPR023393">
    <property type="entry name" value="START-like_dom_sf"/>
</dbReference>
<dbReference type="Pfam" id="PF08327">
    <property type="entry name" value="AHSA1"/>
    <property type="match status" value="1"/>
</dbReference>
<dbReference type="RefSeq" id="WP_407050918.1">
    <property type="nucleotide sequence ID" value="NZ_CP158568.1"/>
</dbReference>
<dbReference type="Gene3D" id="3.30.530.20">
    <property type="match status" value="1"/>
</dbReference>
<dbReference type="CDD" id="cd08899">
    <property type="entry name" value="SRPBCC_CalC_Aha1-like_6"/>
    <property type="match status" value="1"/>
</dbReference>
<comment type="similarity">
    <text evidence="1">Belongs to the AHA1 family.</text>
</comment>
<organism evidence="3">
    <name type="scientific">Methyloraptor flagellatus</name>
    <dbReference type="NCBI Taxonomy" id="3162530"/>
    <lineage>
        <taxon>Bacteria</taxon>
        <taxon>Pseudomonadati</taxon>
        <taxon>Pseudomonadota</taxon>
        <taxon>Alphaproteobacteria</taxon>
        <taxon>Hyphomicrobiales</taxon>
        <taxon>Ancalomicrobiaceae</taxon>
        <taxon>Methyloraptor</taxon>
    </lineage>
</organism>